<sequence>MLYYQAALAVGLQVAGGLAFCISSAWPVFYRLYKGSSGSQPGAEVTRLSMQVRRIVTSPSDGFSGVGIGPLSSGMVAMRLGPWVTMVLSCLPLPLTGTYSSSLDGRKMPVRKSLCMRRLGPVLFRPTHELQSQEDTRDI</sequence>
<dbReference type="Proteomes" id="UP000827986">
    <property type="component" value="Unassembled WGS sequence"/>
</dbReference>
<proteinExistence type="predicted"/>
<protein>
    <submittedName>
        <fullName evidence="2">Uncharacterized protein</fullName>
    </submittedName>
</protein>
<evidence type="ECO:0000313" key="3">
    <source>
        <dbReference type="Proteomes" id="UP000827986"/>
    </source>
</evidence>
<accession>A0A9D3XAF3</accession>
<keyword evidence="1" id="KW-0812">Transmembrane</keyword>
<evidence type="ECO:0000256" key="1">
    <source>
        <dbReference type="SAM" id="Phobius"/>
    </source>
</evidence>
<dbReference type="EMBL" id="JAHDVG010000475">
    <property type="protein sequence ID" value="KAH1175961.1"/>
    <property type="molecule type" value="Genomic_DNA"/>
</dbReference>
<keyword evidence="3" id="KW-1185">Reference proteome</keyword>
<gene>
    <name evidence="2" type="ORF">KIL84_020695</name>
</gene>
<evidence type="ECO:0000313" key="2">
    <source>
        <dbReference type="EMBL" id="KAH1175961.1"/>
    </source>
</evidence>
<comment type="caution">
    <text evidence="2">The sequence shown here is derived from an EMBL/GenBank/DDBJ whole genome shotgun (WGS) entry which is preliminary data.</text>
</comment>
<reference evidence="2" key="1">
    <citation type="submission" date="2021-09" db="EMBL/GenBank/DDBJ databases">
        <title>The genome of Mauremys mutica provides insights into the evolution of semi-aquatic lifestyle.</title>
        <authorList>
            <person name="Gong S."/>
            <person name="Gao Y."/>
        </authorList>
    </citation>
    <scope>NUCLEOTIDE SEQUENCE</scope>
    <source>
        <strain evidence="2">MM-2020</strain>
        <tissue evidence="2">Muscle</tissue>
    </source>
</reference>
<name>A0A9D3XAF3_9SAUR</name>
<keyword evidence="1" id="KW-0472">Membrane</keyword>
<feature type="transmembrane region" description="Helical" evidence="1">
    <location>
        <begin position="6"/>
        <end position="29"/>
    </location>
</feature>
<dbReference type="AlphaFoldDB" id="A0A9D3XAF3"/>
<organism evidence="2 3">
    <name type="scientific">Mauremys mutica</name>
    <name type="common">yellowpond turtle</name>
    <dbReference type="NCBI Taxonomy" id="74926"/>
    <lineage>
        <taxon>Eukaryota</taxon>
        <taxon>Metazoa</taxon>
        <taxon>Chordata</taxon>
        <taxon>Craniata</taxon>
        <taxon>Vertebrata</taxon>
        <taxon>Euteleostomi</taxon>
        <taxon>Archelosauria</taxon>
        <taxon>Testudinata</taxon>
        <taxon>Testudines</taxon>
        <taxon>Cryptodira</taxon>
        <taxon>Durocryptodira</taxon>
        <taxon>Testudinoidea</taxon>
        <taxon>Geoemydidae</taxon>
        <taxon>Geoemydinae</taxon>
        <taxon>Mauremys</taxon>
    </lineage>
</organism>
<keyword evidence="1" id="KW-1133">Transmembrane helix</keyword>